<reference evidence="2" key="1">
    <citation type="journal article" date="2020" name="Nature">
        <title>Giant virus diversity and host interactions through global metagenomics.</title>
        <authorList>
            <person name="Schulz F."/>
            <person name="Roux S."/>
            <person name="Paez-Espino D."/>
            <person name="Jungbluth S."/>
            <person name="Walsh D.A."/>
            <person name="Denef V.J."/>
            <person name="McMahon K.D."/>
            <person name="Konstantinidis K.T."/>
            <person name="Eloe-Fadrosh E.A."/>
            <person name="Kyrpides N.C."/>
            <person name="Woyke T."/>
        </authorList>
    </citation>
    <scope>NUCLEOTIDE SEQUENCE</scope>
    <source>
        <strain evidence="2">GVMAG-M-3300018080-19</strain>
    </source>
</reference>
<protein>
    <submittedName>
        <fullName evidence="2">Uncharacterized protein</fullName>
    </submittedName>
</protein>
<dbReference type="EMBL" id="MN739207">
    <property type="protein sequence ID" value="QHS93597.1"/>
    <property type="molecule type" value="Genomic_DNA"/>
</dbReference>
<evidence type="ECO:0000256" key="1">
    <source>
        <dbReference type="SAM" id="Phobius"/>
    </source>
</evidence>
<organism evidence="2">
    <name type="scientific">viral metagenome</name>
    <dbReference type="NCBI Taxonomy" id="1070528"/>
    <lineage>
        <taxon>unclassified sequences</taxon>
        <taxon>metagenomes</taxon>
        <taxon>organismal metagenomes</taxon>
    </lineage>
</organism>
<keyword evidence="1" id="KW-0472">Membrane</keyword>
<name>A0A6C0BMH2_9ZZZZ</name>
<sequence>MDWWQLLLMVASCGAALMFIYAPRSKPVVYEPAQPVLAPNPVKEMLANLKNETPDADIREKNNSVE</sequence>
<evidence type="ECO:0000313" key="2">
    <source>
        <dbReference type="EMBL" id="QHS93597.1"/>
    </source>
</evidence>
<accession>A0A6C0BMH2</accession>
<feature type="transmembrane region" description="Helical" evidence="1">
    <location>
        <begin position="6"/>
        <end position="22"/>
    </location>
</feature>
<dbReference type="AlphaFoldDB" id="A0A6C0BMH2"/>
<keyword evidence="1" id="KW-0812">Transmembrane</keyword>
<keyword evidence="1" id="KW-1133">Transmembrane helix</keyword>
<proteinExistence type="predicted"/>